<dbReference type="InterPro" id="IPR007060">
    <property type="entry name" value="FtsL/DivIC"/>
</dbReference>
<feature type="compositionally biased region" description="Polar residues" evidence="1">
    <location>
        <begin position="236"/>
        <end position="253"/>
    </location>
</feature>
<sequence length="253" mass="27360">MASRRPSSRPSPRRRSSASEAARTTREINAEKSRQRRAAAKASKSSKGAEASAKRQKTARGAQKNEGAKRSFFRRNKGGEKGASRSSFVRPAAEGSSVLSIGGLDVSTRLLVVLIVAAILSVMLVPSLYQWWQQERELAQIKTQVAEQQQKNADMQRQLDLWNDPDYISTQARERLGFVRPGETQYTVVDPGPQYQDSALAAAAASTGPARPWVQQLGILVGKADQPPSATPIPSAETSQSGQAPTTSQESGE</sequence>
<dbReference type="Proteomes" id="UP000054686">
    <property type="component" value="Unassembled WGS sequence"/>
</dbReference>
<feature type="region of interest" description="Disordered" evidence="1">
    <location>
        <begin position="221"/>
        <end position="253"/>
    </location>
</feature>
<dbReference type="RefSeq" id="WP_060565694.1">
    <property type="nucleotide sequence ID" value="NZ_CP040006.1"/>
</dbReference>
<gene>
    <name evidence="3" type="ORF">APY09_00430</name>
</gene>
<accession>A0A0V8RXU6</accession>
<organism evidence="3 4">
    <name type="scientific">Schaalia odontolytica</name>
    <dbReference type="NCBI Taxonomy" id="1660"/>
    <lineage>
        <taxon>Bacteria</taxon>
        <taxon>Bacillati</taxon>
        <taxon>Actinomycetota</taxon>
        <taxon>Actinomycetes</taxon>
        <taxon>Actinomycetales</taxon>
        <taxon>Actinomycetaceae</taxon>
        <taxon>Schaalia</taxon>
    </lineage>
</organism>
<evidence type="ECO:0000313" key="4">
    <source>
        <dbReference type="Proteomes" id="UP000054686"/>
    </source>
</evidence>
<keyword evidence="2" id="KW-0472">Membrane</keyword>
<proteinExistence type="predicted"/>
<dbReference type="OrthoDB" id="5187715at2"/>
<dbReference type="AlphaFoldDB" id="A0A0V8RXU6"/>
<dbReference type="EMBL" id="LLVT01000001">
    <property type="protein sequence ID" value="KSW12865.1"/>
    <property type="molecule type" value="Genomic_DNA"/>
</dbReference>
<comment type="caution">
    <text evidence="3">The sequence shown here is derived from an EMBL/GenBank/DDBJ whole genome shotgun (WGS) entry which is preliminary data.</text>
</comment>
<dbReference type="Pfam" id="PF04977">
    <property type="entry name" value="DivIC"/>
    <property type="match status" value="1"/>
</dbReference>
<protein>
    <submittedName>
        <fullName evidence="3">Septum formation initiator</fullName>
    </submittedName>
</protein>
<feature type="transmembrane region" description="Helical" evidence="2">
    <location>
        <begin position="110"/>
        <end position="132"/>
    </location>
</feature>
<reference evidence="3 4" key="1">
    <citation type="submission" date="2015-10" db="EMBL/GenBank/DDBJ databases">
        <title>Draft Genome of Actinomyces odontolyticus subsp. actinosynbacter strain XH001.</title>
        <authorList>
            <person name="Mclean J.S."/>
            <person name="He X."/>
        </authorList>
    </citation>
    <scope>NUCLEOTIDE SEQUENCE [LARGE SCALE GENOMIC DNA]</scope>
    <source>
        <strain evidence="3 4">XH001</strain>
    </source>
</reference>
<feature type="compositionally biased region" description="Low complexity" evidence="1">
    <location>
        <begin position="40"/>
        <end position="51"/>
    </location>
</feature>
<keyword evidence="2" id="KW-0812">Transmembrane</keyword>
<feature type="compositionally biased region" description="Basic and acidic residues" evidence="1">
    <location>
        <begin position="23"/>
        <end position="33"/>
    </location>
</feature>
<evidence type="ECO:0000313" key="3">
    <source>
        <dbReference type="EMBL" id="KSW12865.1"/>
    </source>
</evidence>
<evidence type="ECO:0000256" key="2">
    <source>
        <dbReference type="SAM" id="Phobius"/>
    </source>
</evidence>
<name>A0A0V8RXU6_9ACTO</name>
<keyword evidence="2" id="KW-1133">Transmembrane helix</keyword>
<feature type="region of interest" description="Disordered" evidence="1">
    <location>
        <begin position="1"/>
        <end position="89"/>
    </location>
</feature>
<feature type="compositionally biased region" description="Low complexity" evidence="1">
    <location>
        <begin position="1"/>
        <end position="10"/>
    </location>
</feature>
<evidence type="ECO:0000256" key="1">
    <source>
        <dbReference type="SAM" id="MobiDB-lite"/>
    </source>
</evidence>